<evidence type="ECO:0000256" key="1">
    <source>
        <dbReference type="SAM" id="MobiDB-lite"/>
    </source>
</evidence>
<keyword evidence="3" id="KW-1185">Reference proteome</keyword>
<accession>A0AAD2EEB6</accession>
<evidence type="ECO:0000313" key="3">
    <source>
        <dbReference type="Proteomes" id="UP000834106"/>
    </source>
</evidence>
<name>A0AAD2EEB6_9LAMI</name>
<gene>
    <name evidence="2" type="ORF">FPE_LOCUS33623</name>
</gene>
<sequence>MPGSFFEKQGGIFLVASQSCHYRKKKHLILSKCSEKQLRKDSPSILNRYLLNGEREAQERSLESDSDEDSDTEEDNSFLRVLIAPNGSVYSLGVPLLAEYEDTSKSISEASSSEKVKAEPSTDPSFLDAEQSHGK</sequence>
<dbReference type="EMBL" id="OU503057">
    <property type="protein sequence ID" value="CAI9786193.1"/>
    <property type="molecule type" value="Genomic_DNA"/>
</dbReference>
<reference evidence="2" key="1">
    <citation type="submission" date="2023-05" db="EMBL/GenBank/DDBJ databases">
        <authorList>
            <person name="Huff M."/>
        </authorList>
    </citation>
    <scope>NUCLEOTIDE SEQUENCE</scope>
</reference>
<evidence type="ECO:0000313" key="2">
    <source>
        <dbReference type="EMBL" id="CAI9786193.1"/>
    </source>
</evidence>
<dbReference type="AlphaFoldDB" id="A0AAD2EEB6"/>
<organism evidence="2 3">
    <name type="scientific">Fraxinus pennsylvanica</name>
    <dbReference type="NCBI Taxonomy" id="56036"/>
    <lineage>
        <taxon>Eukaryota</taxon>
        <taxon>Viridiplantae</taxon>
        <taxon>Streptophyta</taxon>
        <taxon>Embryophyta</taxon>
        <taxon>Tracheophyta</taxon>
        <taxon>Spermatophyta</taxon>
        <taxon>Magnoliopsida</taxon>
        <taxon>eudicotyledons</taxon>
        <taxon>Gunneridae</taxon>
        <taxon>Pentapetalae</taxon>
        <taxon>asterids</taxon>
        <taxon>lamiids</taxon>
        <taxon>Lamiales</taxon>
        <taxon>Oleaceae</taxon>
        <taxon>Oleeae</taxon>
        <taxon>Fraxinus</taxon>
    </lineage>
</organism>
<dbReference type="Proteomes" id="UP000834106">
    <property type="component" value="Chromosome 22"/>
</dbReference>
<feature type="region of interest" description="Disordered" evidence="1">
    <location>
        <begin position="103"/>
        <end position="135"/>
    </location>
</feature>
<proteinExistence type="predicted"/>
<protein>
    <submittedName>
        <fullName evidence="2">Uncharacterized protein</fullName>
    </submittedName>
</protein>
<feature type="compositionally biased region" description="Acidic residues" evidence="1">
    <location>
        <begin position="64"/>
        <end position="76"/>
    </location>
</feature>
<feature type="region of interest" description="Disordered" evidence="1">
    <location>
        <begin position="55"/>
        <end position="77"/>
    </location>
</feature>